<keyword evidence="1" id="KW-0812">Transmembrane</keyword>
<proteinExistence type="predicted"/>
<evidence type="ECO:0000313" key="4">
    <source>
        <dbReference type="Proteomes" id="UP000686327"/>
    </source>
</evidence>
<dbReference type="PANTHER" id="PTHR23028">
    <property type="entry name" value="ACETYLTRANSFERASE"/>
    <property type="match status" value="1"/>
</dbReference>
<feature type="transmembrane region" description="Helical" evidence="1">
    <location>
        <begin position="164"/>
        <end position="183"/>
    </location>
</feature>
<feature type="transmembrane region" description="Helical" evidence="1">
    <location>
        <begin position="12"/>
        <end position="28"/>
    </location>
</feature>
<evidence type="ECO:0000313" key="3">
    <source>
        <dbReference type="EMBL" id="MBU4682494.1"/>
    </source>
</evidence>
<dbReference type="Pfam" id="PF01757">
    <property type="entry name" value="Acyl_transf_3"/>
    <property type="match status" value="1"/>
</dbReference>
<reference evidence="4" key="1">
    <citation type="submission" date="2023-07" db="EMBL/GenBank/DDBJ databases">
        <title>Cedecea davisae an AmpC producer and its therapeutic implications.</title>
        <authorList>
            <person name="Notter J."/>
        </authorList>
    </citation>
    <scope>NUCLEOTIDE SEQUENCE [LARGE SCALE GENOMIC DNA]</scope>
    <source>
        <strain evidence="4">1</strain>
    </source>
</reference>
<protein>
    <submittedName>
        <fullName evidence="3">Acyltransferase</fullName>
    </submittedName>
</protein>
<feature type="transmembrane region" description="Helical" evidence="1">
    <location>
        <begin position="312"/>
        <end position="329"/>
    </location>
</feature>
<feature type="transmembrane region" description="Helical" evidence="1">
    <location>
        <begin position="274"/>
        <end position="300"/>
    </location>
</feature>
<feature type="transmembrane region" description="Helical" evidence="1">
    <location>
        <begin position="243"/>
        <end position="262"/>
    </location>
</feature>
<feature type="domain" description="Acyltransferase 3" evidence="2">
    <location>
        <begin position="9"/>
        <end position="322"/>
    </location>
</feature>
<organism evidence="3 4">
    <name type="scientific">Cedecea davisae</name>
    <dbReference type="NCBI Taxonomy" id="158484"/>
    <lineage>
        <taxon>Bacteria</taxon>
        <taxon>Pseudomonadati</taxon>
        <taxon>Pseudomonadota</taxon>
        <taxon>Gammaproteobacteria</taxon>
        <taxon>Enterobacterales</taxon>
        <taxon>Enterobacteriaceae</taxon>
        <taxon>Cedecea</taxon>
    </lineage>
</organism>
<accession>A0ABS6DH10</accession>
<dbReference type="InterPro" id="IPR050879">
    <property type="entry name" value="Acyltransferase_3"/>
</dbReference>
<keyword evidence="4" id="KW-1185">Reference proteome</keyword>
<feature type="transmembrane region" description="Helical" evidence="1">
    <location>
        <begin position="134"/>
        <end position="152"/>
    </location>
</feature>
<keyword evidence="1" id="KW-1133">Transmembrane helix</keyword>
<comment type="caution">
    <text evidence="3">The sequence shown here is derived from an EMBL/GenBank/DDBJ whole genome shotgun (WGS) entry which is preliminary data.</text>
</comment>
<dbReference type="PANTHER" id="PTHR23028:SF131">
    <property type="entry name" value="BLR2367 PROTEIN"/>
    <property type="match status" value="1"/>
</dbReference>
<dbReference type="EMBL" id="JAGRYU010000017">
    <property type="protein sequence ID" value="MBU4682494.1"/>
    <property type="molecule type" value="Genomic_DNA"/>
</dbReference>
<keyword evidence="3" id="KW-0012">Acyltransferase</keyword>
<dbReference type="RefSeq" id="WP_216375723.1">
    <property type="nucleotide sequence ID" value="NZ_JAGRYT010000030.1"/>
</dbReference>
<dbReference type="GO" id="GO:0016746">
    <property type="term" value="F:acyltransferase activity"/>
    <property type="evidence" value="ECO:0007669"/>
    <property type="project" value="UniProtKB-KW"/>
</dbReference>
<dbReference type="InterPro" id="IPR002656">
    <property type="entry name" value="Acyl_transf_3_dom"/>
</dbReference>
<keyword evidence="3" id="KW-0808">Transferase</keyword>
<feature type="transmembrane region" description="Helical" evidence="1">
    <location>
        <begin position="89"/>
        <end position="108"/>
    </location>
</feature>
<name>A0ABS6DH10_9ENTR</name>
<feature type="transmembrane region" description="Helical" evidence="1">
    <location>
        <begin position="219"/>
        <end position="237"/>
    </location>
</feature>
<keyword evidence="1" id="KW-0472">Membrane</keyword>
<feature type="transmembrane region" description="Helical" evidence="1">
    <location>
        <begin position="195"/>
        <end position="212"/>
    </location>
</feature>
<feature type="transmembrane region" description="Helical" evidence="1">
    <location>
        <begin position="48"/>
        <end position="68"/>
    </location>
</feature>
<sequence>MTDRRFYQNIQMMRGVAALLVFFVHLFATNPGMVPWLIQTGSNVVGPAGVDIFFVISGFVVTISAMNSTEGKNRKSSAAMFILRRSARIYPLYFIALTLAYIASPYIILSPEWMPKASALQLYTLTYPYNNKLMVAWTLVYEMFFYSVLTLLILTGKNKFISSLYIWIAIEVILIVSTNIYDINLSSYVPLNPQIIQFSAGCIIAILITKNVRQYAKPIFWLGAILFVIMSCINIQIANWESWARTLTLTLPAAMLIYGAAAMEEKKLVPFHNVFMWLGKISFSLYLLHQLIFDICFFVFDKLNIMKSAPNTLTLIAWSTIALFVANITHKTIEAPSYKFLSGIINSFSFGKSEKHKAIE</sequence>
<dbReference type="Proteomes" id="UP000686327">
    <property type="component" value="Unassembled WGS sequence"/>
</dbReference>
<evidence type="ECO:0000256" key="1">
    <source>
        <dbReference type="SAM" id="Phobius"/>
    </source>
</evidence>
<gene>
    <name evidence="3" type="ORF">KC222_10755</name>
</gene>
<evidence type="ECO:0000259" key="2">
    <source>
        <dbReference type="Pfam" id="PF01757"/>
    </source>
</evidence>